<dbReference type="PANTHER" id="PTHR37984">
    <property type="entry name" value="PROTEIN CBG26694"/>
    <property type="match status" value="1"/>
</dbReference>
<dbReference type="AlphaFoldDB" id="A0AAE1KZL9"/>
<protein>
    <submittedName>
        <fullName evidence="1">Uncharacterized protein</fullName>
    </submittedName>
</protein>
<dbReference type="InterPro" id="IPR050951">
    <property type="entry name" value="Retrovirus_Pol_polyprotein"/>
</dbReference>
<dbReference type="EMBL" id="JAWQEG010000443">
    <property type="protein sequence ID" value="KAK3890093.1"/>
    <property type="molecule type" value="Genomic_DNA"/>
</dbReference>
<dbReference type="PANTHER" id="PTHR37984:SF5">
    <property type="entry name" value="PROTEIN NYNRIN-LIKE"/>
    <property type="match status" value="1"/>
</dbReference>
<gene>
    <name evidence="1" type="ORF">Pcinc_005938</name>
</gene>
<accession>A0AAE1KZL9</accession>
<dbReference type="InterPro" id="IPR043502">
    <property type="entry name" value="DNA/RNA_pol_sf"/>
</dbReference>
<dbReference type="Gene3D" id="3.10.10.10">
    <property type="entry name" value="HIV Type 1 Reverse Transcriptase, subunit A, domain 1"/>
    <property type="match status" value="1"/>
</dbReference>
<reference evidence="1" key="1">
    <citation type="submission" date="2023-10" db="EMBL/GenBank/DDBJ databases">
        <title>Genome assemblies of two species of porcelain crab, Petrolisthes cinctipes and Petrolisthes manimaculis (Anomura: Porcellanidae).</title>
        <authorList>
            <person name="Angst P."/>
        </authorList>
    </citation>
    <scope>NUCLEOTIDE SEQUENCE</scope>
    <source>
        <strain evidence="1">PB745_01</strain>
        <tissue evidence="1">Gill</tissue>
    </source>
</reference>
<proteinExistence type="predicted"/>
<dbReference type="Proteomes" id="UP001286313">
    <property type="component" value="Unassembled WGS sequence"/>
</dbReference>
<dbReference type="SUPFAM" id="SSF56672">
    <property type="entry name" value="DNA/RNA polymerases"/>
    <property type="match status" value="1"/>
</dbReference>
<comment type="caution">
    <text evidence="1">The sequence shown here is derived from an EMBL/GenBank/DDBJ whole genome shotgun (WGS) entry which is preliminary data.</text>
</comment>
<name>A0AAE1KZL9_PETCI</name>
<evidence type="ECO:0000313" key="1">
    <source>
        <dbReference type="EMBL" id="KAK3890093.1"/>
    </source>
</evidence>
<organism evidence="1 2">
    <name type="scientific">Petrolisthes cinctipes</name>
    <name type="common">Flat porcelain crab</name>
    <dbReference type="NCBI Taxonomy" id="88211"/>
    <lineage>
        <taxon>Eukaryota</taxon>
        <taxon>Metazoa</taxon>
        <taxon>Ecdysozoa</taxon>
        <taxon>Arthropoda</taxon>
        <taxon>Crustacea</taxon>
        <taxon>Multicrustacea</taxon>
        <taxon>Malacostraca</taxon>
        <taxon>Eumalacostraca</taxon>
        <taxon>Eucarida</taxon>
        <taxon>Decapoda</taxon>
        <taxon>Pleocyemata</taxon>
        <taxon>Anomura</taxon>
        <taxon>Galatheoidea</taxon>
        <taxon>Porcellanidae</taxon>
        <taxon>Petrolisthes</taxon>
    </lineage>
</organism>
<evidence type="ECO:0000313" key="2">
    <source>
        <dbReference type="Proteomes" id="UP001286313"/>
    </source>
</evidence>
<sequence>MPLLEYVTKFKERLILACDIARDNLKIAKVKMKSQFDVIAESRDFKPGELVLAFLPIHRNPLQSKFHGSFEMKSKVNFCNYVIKTPGRRKAERLVHINLLMKYIARDQTVCVIQGSPDEPEPEATSGISEIPIYYEVKISNSDILANPSVKLQHLSSNQVEDVMQLLSGYPQLFSDVSRQCSLVQHDILLQPNTHPVKQAPYRVGPAKKEILKKEVEFLLSNELLEPSDSEWASPCLLVPKPDGSSQRCTDYRNVNQVTIPDYFPLPRIDDVIDDLGATKI</sequence>
<dbReference type="GO" id="GO:0071897">
    <property type="term" value="P:DNA biosynthetic process"/>
    <property type="evidence" value="ECO:0007669"/>
    <property type="project" value="UniProtKB-ARBA"/>
</dbReference>
<keyword evidence="2" id="KW-1185">Reference proteome</keyword>